<evidence type="ECO:0000259" key="1">
    <source>
        <dbReference type="Pfam" id="PF17667"/>
    </source>
</evidence>
<evidence type="ECO:0000313" key="3">
    <source>
        <dbReference type="Proteomes" id="UP000054018"/>
    </source>
</evidence>
<sequence>MHILCSLIKDPLPADCKYHLCILCHLISTPKGEPIYNFSSLAELLVGLIDCLKAHFDAFEITGVLHQDISLFNLLLCILVNGNKHRIDFLQSNVFDDAECT</sequence>
<feature type="domain" description="Fungal-type protein kinase" evidence="1">
    <location>
        <begin position="23"/>
        <end position="77"/>
    </location>
</feature>
<dbReference type="EMBL" id="KN834058">
    <property type="protein sequence ID" value="KIK12678.1"/>
    <property type="molecule type" value="Genomic_DNA"/>
</dbReference>
<dbReference type="OrthoDB" id="5584477at2759"/>
<organism evidence="2 3">
    <name type="scientific">Pisolithus microcarpus 441</name>
    <dbReference type="NCBI Taxonomy" id="765257"/>
    <lineage>
        <taxon>Eukaryota</taxon>
        <taxon>Fungi</taxon>
        <taxon>Dikarya</taxon>
        <taxon>Basidiomycota</taxon>
        <taxon>Agaricomycotina</taxon>
        <taxon>Agaricomycetes</taxon>
        <taxon>Agaricomycetidae</taxon>
        <taxon>Boletales</taxon>
        <taxon>Sclerodermatineae</taxon>
        <taxon>Pisolithaceae</taxon>
        <taxon>Pisolithus</taxon>
    </lineage>
</organism>
<dbReference type="Pfam" id="PF17667">
    <property type="entry name" value="Pkinase_fungal"/>
    <property type="match status" value="1"/>
</dbReference>
<accession>A0A0C9YXL5</accession>
<dbReference type="Proteomes" id="UP000054018">
    <property type="component" value="Unassembled WGS sequence"/>
</dbReference>
<dbReference type="HOGENOM" id="CLU_2292797_0_0_1"/>
<protein>
    <recommendedName>
        <fullName evidence="1">Fungal-type protein kinase domain-containing protein</fullName>
    </recommendedName>
</protein>
<evidence type="ECO:0000313" key="2">
    <source>
        <dbReference type="EMBL" id="KIK12678.1"/>
    </source>
</evidence>
<reference evidence="3" key="2">
    <citation type="submission" date="2015-01" db="EMBL/GenBank/DDBJ databases">
        <title>Evolutionary Origins and Diversification of the Mycorrhizal Mutualists.</title>
        <authorList>
            <consortium name="DOE Joint Genome Institute"/>
            <consortium name="Mycorrhizal Genomics Consortium"/>
            <person name="Kohler A."/>
            <person name="Kuo A."/>
            <person name="Nagy L.G."/>
            <person name="Floudas D."/>
            <person name="Copeland A."/>
            <person name="Barry K.W."/>
            <person name="Cichocki N."/>
            <person name="Veneault-Fourrey C."/>
            <person name="LaButti K."/>
            <person name="Lindquist E.A."/>
            <person name="Lipzen A."/>
            <person name="Lundell T."/>
            <person name="Morin E."/>
            <person name="Murat C."/>
            <person name="Riley R."/>
            <person name="Ohm R."/>
            <person name="Sun H."/>
            <person name="Tunlid A."/>
            <person name="Henrissat B."/>
            <person name="Grigoriev I.V."/>
            <person name="Hibbett D.S."/>
            <person name="Martin F."/>
        </authorList>
    </citation>
    <scope>NUCLEOTIDE SEQUENCE [LARGE SCALE GENOMIC DNA]</scope>
    <source>
        <strain evidence="3">441</strain>
    </source>
</reference>
<dbReference type="InterPro" id="IPR040976">
    <property type="entry name" value="Pkinase_fungal"/>
</dbReference>
<keyword evidence="3" id="KW-1185">Reference proteome</keyword>
<gene>
    <name evidence="2" type="ORF">PISMIDRAFT_18571</name>
</gene>
<proteinExistence type="predicted"/>
<dbReference type="AlphaFoldDB" id="A0A0C9YXL5"/>
<reference evidence="2 3" key="1">
    <citation type="submission" date="2014-04" db="EMBL/GenBank/DDBJ databases">
        <authorList>
            <consortium name="DOE Joint Genome Institute"/>
            <person name="Kuo A."/>
            <person name="Kohler A."/>
            <person name="Costa M.D."/>
            <person name="Nagy L.G."/>
            <person name="Floudas D."/>
            <person name="Copeland A."/>
            <person name="Barry K.W."/>
            <person name="Cichocki N."/>
            <person name="Veneault-Fourrey C."/>
            <person name="LaButti K."/>
            <person name="Lindquist E.A."/>
            <person name="Lipzen A."/>
            <person name="Lundell T."/>
            <person name="Morin E."/>
            <person name="Murat C."/>
            <person name="Sun H."/>
            <person name="Tunlid A."/>
            <person name="Henrissat B."/>
            <person name="Grigoriev I.V."/>
            <person name="Hibbett D.S."/>
            <person name="Martin F."/>
            <person name="Nordberg H.P."/>
            <person name="Cantor M.N."/>
            <person name="Hua S.X."/>
        </authorList>
    </citation>
    <scope>NUCLEOTIDE SEQUENCE [LARGE SCALE GENOMIC DNA]</scope>
    <source>
        <strain evidence="2 3">441</strain>
    </source>
</reference>
<name>A0A0C9YXL5_9AGAM</name>